<dbReference type="HOGENOM" id="CLU_070816_1_0_5"/>
<evidence type="ECO:0000313" key="3">
    <source>
        <dbReference type="Proteomes" id="UP000003635"/>
    </source>
</evidence>
<dbReference type="AlphaFoldDB" id="Q2CIY6"/>
<keyword evidence="2" id="KW-0830">Ubiquinone</keyword>
<comment type="caution">
    <text evidence="2">The sequence shown here is derived from an EMBL/GenBank/DDBJ whole genome shotgun (WGS) entry which is preliminary data.</text>
</comment>
<feature type="region of interest" description="Disordered" evidence="1">
    <location>
        <begin position="43"/>
        <end position="214"/>
    </location>
</feature>
<feature type="compositionally biased region" description="Low complexity" evidence="1">
    <location>
        <begin position="44"/>
        <end position="53"/>
    </location>
</feature>
<feature type="compositionally biased region" description="Acidic residues" evidence="1">
    <location>
        <begin position="87"/>
        <end position="96"/>
    </location>
</feature>
<feature type="compositionally biased region" description="Acidic residues" evidence="1">
    <location>
        <begin position="182"/>
        <end position="192"/>
    </location>
</feature>
<keyword evidence="3" id="KW-1185">Reference proteome</keyword>
<evidence type="ECO:0000313" key="2">
    <source>
        <dbReference type="EMBL" id="EAR52814.1"/>
    </source>
</evidence>
<dbReference type="STRING" id="314256.OG2516_01269"/>
<dbReference type="EMBL" id="AAOT01000002">
    <property type="protein sequence ID" value="EAR52814.1"/>
    <property type="molecule type" value="Genomic_DNA"/>
</dbReference>
<proteinExistence type="predicted"/>
<dbReference type="Gene3D" id="1.10.150.20">
    <property type="entry name" value="5' to 3' exonuclease, C-terminal subdomain"/>
    <property type="match status" value="1"/>
</dbReference>
<sequence>MVVMLASWVFGWLGFLPGLLVGVLVFPAVAFAMIQAVCNRGAEAGDAPAGVPGSPAPPVSAPMSPEQVSVAEAEAERAELEDERGADAGPEPETEPDAAAAPVAGPLGYEDAPGVVEVPEAEEAARHEERREDAAPHPDEAAPDPALGAPVETPEPDFAAPADDADPEEVPEPTSGAGSEGGDLEAELDAPGEADRPPLLEAPRGGQADDLKRIRGIGPKLERVLNEMGIYHFDQIAGWGPRELAWVDDNLQGFRGRASRDRWVEQARAISDPA</sequence>
<gene>
    <name evidence="2" type="ORF">OG2516_01269</name>
</gene>
<evidence type="ECO:0000256" key="1">
    <source>
        <dbReference type="SAM" id="MobiDB-lite"/>
    </source>
</evidence>
<feature type="compositionally biased region" description="Basic and acidic residues" evidence="1">
    <location>
        <begin position="123"/>
        <end position="140"/>
    </location>
</feature>
<accession>Q2CIY6</accession>
<dbReference type="eggNOG" id="COG3743">
    <property type="taxonomic scope" value="Bacteria"/>
</dbReference>
<dbReference type="Proteomes" id="UP000003635">
    <property type="component" value="Unassembled WGS sequence"/>
</dbReference>
<feature type="compositionally biased region" description="Low complexity" evidence="1">
    <location>
        <begin position="97"/>
        <end position="118"/>
    </location>
</feature>
<name>Q2CIY6_OCEGH</name>
<feature type="compositionally biased region" description="Basic and acidic residues" evidence="1">
    <location>
        <begin position="74"/>
        <end position="86"/>
    </location>
</feature>
<protein>
    <submittedName>
        <fullName evidence="2">NADH:ubiquinone oxidoreductase 41 kD complex I subunit</fullName>
    </submittedName>
</protein>
<organism evidence="2 3">
    <name type="scientific">Oceanicola granulosus (strain ATCC BAA-861 / DSM 15982 / KCTC 12143 / HTCC2516)</name>
    <dbReference type="NCBI Taxonomy" id="314256"/>
    <lineage>
        <taxon>Bacteria</taxon>
        <taxon>Pseudomonadati</taxon>
        <taxon>Pseudomonadota</taxon>
        <taxon>Alphaproteobacteria</taxon>
        <taxon>Rhodobacterales</taxon>
        <taxon>Roseobacteraceae</taxon>
        <taxon>Oceanicola</taxon>
    </lineage>
</organism>
<reference evidence="2 3" key="1">
    <citation type="journal article" date="2010" name="J. Bacteriol.">
        <title>Genome sequences of Oceanicola granulosus HTCC2516(T) and Oceanicola batsensis HTCC2597(TDelta).</title>
        <authorList>
            <person name="Thrash J.C."/>
            <person name="Cho J.C."/>
            <person name="Vergin K.L."/>
            <person name="Giovannoni S.J."/>
        </authorList>
    </citation>
    <scope>NUCLEOTIDE SEQUENCE [LARGE SCALE GENOMIC DNA]</scope>
    <source>
        <strain evidence="3">ATCC BAA-861 / DSM 15982 / KCTC 12143 / HTCC2516</strain>
    </source>
</reference>